<organism evidence="2 3">
    <name type="scientific">Puccinia triticina</name>
    <dbReference type="NCBI Taxonomy" id="208348"/>
    <lineage>
        <taxon>Eukaryota</taxon>
        <taxon>Fungi</taxon>
        <taxon>Dikarya</taxon>
        <taxon>Basidiomycota</taxon>
        <taxon>Pucciniomycotina</taxon>
        <taxon>Pucciniomycetes</taxon>
        <taxon>Pucciniales</taxon>
        <taxon>Pucciniaceae</taxon>
        <taxon>Puccinia</taxon>
    </lineage>
</organism>
<dbReference type="PANTHER" id="PTHR33096">
    <property type="entry name" value="CXC2 DOMAIN-CONTAINING PROTEIN"/>
    <property type="match status" value="1"/>
</dbReference>
<evidence type="ECO:0000256" key="1">
    <source>
        <dbReference type="SAM" id="MobiDB-lite"/>
    </source>
</evidence>
<feature type="compositionally biased region" description="Basic and acidic residues" evidence="1">
    <location>
        <begin position="35"/>
        <end position="49"/>
    </location>
</feature>
<dbReference type="EMBL" id="CP110427">
    <property type="protein sequence ID" value="WAQ87013.1"/>
    <property type="molecule type" value="Genomic_DNA"/>
</dbReference>
<evidence type="ECO:0000313" key="3">
    <source>
        <dbReference type="Proteomes" id="UP001164743"/>
    </source>
</evidence>
<dbReference type="Proteomes" id="UP001164743">
    <property type="component" value="Chromosome 7A"/>
</dbReference>
<dbReference type="GeneID" id="77812276"/>
<keyword evidence="3" id="KW-1185">Reference proteome</keyword>
<name>A0ABY7CRQ1_9BASI</name>
<reference evidence="2" key="1">
    <citation type="submission" date="2022-10" db="EMBL/GenBank/DDBJ databases">
        <title>Puccinia triticina Genome sequencing and assembly.</title>
        <authorList>
            <person name="Li C."/>
        </authorList>
    </citation>
    <scope>NUCLEOTIDE SEQUENCE</scope>
    <source>
        <strain evidence="2">Pt15</strain>
    </source>
</reference>
<gene>
    <name evidence="2" type="ORF">PtA15_7A742</name>
</gene>
<accession>A0ABY7CRQ1</accession>
<evidence type="ECO:0000313" key="2">
    <source>
        <dbReference type="EMBL" id="WAQ87013.1"/>
    </source>
</evidence>
<proteinExistence type="predicted"/>
<dbReference type="PANTHER" id="PTHR33096:SF1">
    <property type="entry name" value="CXC1-LIKE CYSTEINE CLUSTER ASSOCIATED WITH KDZ TRANSPOSASES DOMAIN-CONTAINING PROTEIN"/>
    <property type="match status" value="1"/>
</dbReference>
<protein>
    <submittedName>
        <fullName evidence="2">Uncharacterized protein</fullName>
    </submittedName>
</protein>
<feature type="region of interest" description="Disordered" evidence="1">
    <location>
        <begin position="1"/>
        <end position="49"/>
    </location>
</feature>
<dbReference type="RefSeq" id="XP_053022568.1">
    <property type="nucleotide sequence ID" value="XM_053171381.1"/>
</dbReference>
<sequence>MANPNSPPRNRSRRRRRTDTSYQTLNTGTSRRSRTLRDRSYQHDAEHRRYGQSVQLAGRLHHPVSGQALRAQERGPQESPAPIQPLLGSFIDNDLRRADEDGNEIISTHAEYFRLRRYAEKRDHINQQWSLVETQALATYLLCQQKTKNWTIPAVGFESPIDICTCELTNIHQRPVDLVDILVEAAAHCSTVDQIASDETFEFHSPTVPISIVAS</sequence>